<keyword evidence="4" id="KW-1185">Reference proteome</keyword>
<dbReference type="InterPro" id="IPR000330">
    <property type="entry name" value="SNF2_N"/>
</dbReference>
<dbReference type="RefSeq" id="WP_051542102.1">
    <property type="nucleotide sequence ID" value="NZ_CP103423.1"/>
</dbReference>
<dbReference type="GO" id="GO:0004386">
    <property type="term" value="F:helicase activity"/>
    <property type="evidence" value="ECO:0007669"/>
    <property type="project" value="UniProtKB-KW"/>
</dbReference>
<keyword evidence="1" id="KW-0378">Hydrolase</keyword>
<evidence type="ECO:0000256" key="1">
    <source>
        <dbReference type="ARBA" id="ARBA00022801"/>
    </source>
</evidence>
<evidence type="ECO:0000259" key="2">
    <source>
        <dbReference type="PROSITE" id="PS51192"/>
    </source>
</evidence>
<dbReference type="PANTHER" id="PTHR45766">
    <property type="entry name" value="DNA ANNEALING HELICASE AND ENDONUCLEASE ZRANB3 FAMILY MEMBER"/>
    <property type="match status" value="1"/>
</dbReference>
<sequence>MKQLYKYQQDALNKALLYDRYLLALDMGLGKTFTALKWLEKIKQTNNYNTIILVDSKKVLDWKEESENVGLENIEAFLNTKDNEKFLDFNQERNKIYILSYARFRSILKQNKNFNIEYFFNLIVDESQVLKDSKSQLTKILLSKTNLINKLLLLSGDPISTGYHNLYSQMKLLNIFENEFKYSDFQYHFCKIFTIPKKYIPIITGYKNVDKLLDLLKSRAHFLKTEEAVDLPQKRAHQRIVKINKHYLNFKKDHALIEQEWSASGNTTIKYFHNLRQLASGVIKTESGEYKKVDDAKFDELKDLIESSTFNFSLFYNYKAELHFIKKLLEELKIKYFEINGQKNELKDALNYDGRFIILIQYASGSRGIDGLQNKIFNQIYFSLTYSGEMYKQSLKRIHRLGQENKVNYYFLLAENSIEKNILDCLKNSQDYTQEIFKKEFNIQDNQETKEKGDYEWN</sequence>
<dbReference type="PANTHER" id="PTHR45766:SF6">
    <property type="entry name" value="SWI_SNF-RELATED MATRIX-ASSOCIATED ACTIN-DEPENDENT REGULATOR OF CHROMATIN SUBFAMILY A-LIKE PROTEIN 1"/>
    <property type="match status" value="1"/>
</dbReference>
<dbReference type="Proteomes" id="UP001058364">
    <property type="component" value="Chromosome"/>
</dbReference>
<dbReference type="Gene3D" id="3.40.50.300">
    <property type="entry name" value="P-loop containing nucleotide triphosphate hydrolases"/>
    <property type="match status" value="2"/>
</dbReference>
<dbReference type="SUPFAM" id="SSF52540">
    <property type="entry name" value="P-loop containing nucleoside triphosphate hydrolases"/>
    <property type="match status" value="2"/>
</dbReference>
<organism evidence="3 4">
    <name type="scientific">Mesomycoplasma molare</name>
    <dbReference type="NCBI Taxonomy" id="171288"/>
    <lineage>
        <taxon>Bacteria</taxon>
        <taxon>Bacillati</taxon>
        <taxon>Mycoplasmatota</taxon>
        <taxon>Mycoplasmoidales</taxon>
        <taxon>Metamycoplasmataceae</taxon>
        <taxon>Mesomycoplasma</taxon>
    </lineage>
</organism>
<dbReference type="EMBL" id="CP103423">
    <property type="protein sequence ID" value="UWD34036.1"/>
    <property type="molecule type" value="Genomic_DNA"/>
</dbReference>
<dbReference type="PROSITE" id="PS51192">
    <property type="entry name" value="HELICASE_ATP_BIND_1"/>
    <property type="match status" value="1"/>
</dbReference>
<name>A0ABY5TVK8_9BACT</name>
<keyword evidence="3" id="KW-0347">Helicase</keyword>
<reference evidence="3" key="1">
    <citation type="submission" date="2022-08" db="EMBL/GenBank/DDBJ databases">
        <title>Complete genome sequence of Mycoplasma molare type strain H 542.</title>
        <authorList>
            <person name="Spergser J."/>
        </authorList>
    </citation>
    <scope>NUCLEOTIDE SEQUENCE</scope>
    <source>
        <strain evidence="3">H 542</strain>
    </source>
</reference>
<dbReference type="InterPro" id="IPR027417">
    <property type="entry name" value="P-loop_NTPase"/>
</dbReference>
<protein>
    <submittedName>
        <fullName evidence="3">DEAD/DEAH box helicase</fullName>
    </submittedName>
</protein>
<evidence type="ECO:0000313" key="3">
    <source>
        <dbReference type="EMBL" id="UWD34036.1"/>
    </source>
</evidence>
<keyword evidence="3" id="KW-0067">ATP-binding</keyword>
<dbReference type="Pfam" id="PF00176">
    <property type="entry name" value="SNF2-rel_dom"/>
    <property type="match status" value="1"/>
</dbReference>
<dbReference type="InterPro" id="IPR014001">
    <property type="entry name" value="Helicase_ATP-bd"/>
</dbReference>
<feature type="domain" description="Helicase ATP-binding" evidence="2">
    <location>
        <begin position="12"/>
        <end position="176"/>
    </location>
</feature>
<evidence type="ECO:0000313" key="4">
    <source>
        <dbReference type="Proteomes" id="UP001058364"/>
    </source>
</evidence>
<keyword evidence="3" id="KW-0547">Nucleotide-binding</keyword>
<dbReference type="SMART" id="SM00487">
    <property type="entry name" value="DEXDc"/>
    <property type="match status" value="1"/>
</dbReference>
<gene>
    <name evidence="3" type="ORF">NX772_02935</name>
</gene>
<proteinExistence type="predicted"/>
<accession>A0ABY5TVK8</accession>